<accession>A0A0E9W3X8</accession>
<name>A0A0E9W3X8_ANGAN</name>
<sequence>MPTWGHCKQTAYSIILPVYETQPAFTKQP</sequence>
<dbReference type="AlphaFoldDB" id="A0A0E9W3X8"/>
<reference evidence="1" key="2">
    <citation type="journal article" date="2015" name="Fish Shellfish Immunol.">
        <title>Early steps in the European eel (Anguilla anguilla)-Vibrio vulnificus interaction in the gills: Role of the RtxA13 toxin.</title>
        <authorList>
            <person name="Callol A."/>
            <person name="Pajuelo D."/>
            <person name="Ebbesson L."/>
            <person name="Teles M."/>
            <person name="MacKenzie S."/>
            <person name="Amaro C."/>
        </authorList>
    </citation>
    <scope>NUCLEOTIDE SEQUENCE</scope>
</reference>
<proteinExistence type="predicted"/>
<evidence type="ECO:0000313" key="1">
    <source>
        <dbReference type="EMBL" id="JAH84255.1"/>
    </source>
</evidence>
<protein>
    <submittedName>
        <fullName evidence="1">Uncharacterized protein</fullName>
    </submittedName>
</protein>
<reference evidence="1" key="1">
    <citation type="submission" date="2014-11" db="EMBL/GenBank/DDBJ databases">
        <authorList>
            <person name="Amaro Gonzalez C."/>
        </authorList>
    </citation>
    <scope>NUCLEOTIDE SEQUENCE</scope>
</reference>
<organism evidence="1">
    <name type="scientific">Anguilla anguilla</name>
    <name type="common">European freshwater eel</name>
    <name type="synonym">Muraena anguilla</name>
    <dbReference type="NCBI Taxonomy" id="7936"/>
    <lineage>
        <taxon>Eukaryota</taxon>
        <taxon>Metazoa</taxon>
        <taxon>Chordata</taxon>
        <taxon>Craniata</taxon>
        <taxon>Vertebrata</taxon>
        <taxon>Euteleostomi</taxon>
        <taxon>Actinopterygii</taxon>
        <taxon>Neopterygii</taxon>
        <taxon>Teleostei</taxon>
        <taxon>Anguilliformes</taxon>
        <taxon>Anguillidae</taxon>
        <taxon>Anguilla</taxon>
    </lineage>
</organism>
<dbReference type="EMBL" id="GBXM01024322">
    <property type="protein sequence ID" value="JAH84255.1"/>
    <property type="molecule type" value="Transcribed_RNA"/>
</dbReference>